<dbReference type="RefSeq" id="WP_233787708.1">
    <property type="nucleotide sequence ID" value="NZ_RSCL01000008.1"/>
</dbReference>
<dbReference type="EMBL" id="RSCL01000008">
    <property type="protein sequence ID" value="RUT05745.1"/>
    <property type="molecule type" value="Genomic_DNA"/>
</dbReference>
<dbReference type="Proteomes" id="UP000271624">
    <property type="component" value="Unassembled WGS sequence"/>
</dbReference>
<dbReference type="Pfam" id="PF10847">
    <property type="entry name" value="DUF2656"/>
    <property type="match status" value="1"/>
</dbReference>
<evidence type="ECO:0000313" key="2">
    <source>
        <dbReference type="Proteomes" id="UP000271624"/>
    </source>
</evidence>
<comment type="caution">
    <text evidence="1">The sequence shown here is derived from an EMBL/GenBank/DDBJ whole genome shotgun (WGS) entry which is preliminary data.</text>
</comment>
<dbReference type="InterPro" id="IPR020325">
    <property type="entry name" value="Uncharacterised_16.1kDa"/>
</dbReference>
<accession>A0A3S5K397</accession>
<organism evidence="1 2">
    <name type="scientific">Dulcicalothrix desertica PCC 7102</name>
    <dbReference type="NCBI Taxonomy" id="232991"/>
    <lineage>
        <taxon>Bacteria</taxon>
        <taxon>Bacillati</taxon>
        <taxon>Cyanobacteriota</taxon>
        <taxon>Cyanophyceae</taxon>
        <taxon>Nostocales</taxon>
        <taxon>Calotrichaceae</taxon>
        <taxon>Dulcicalothrix</taxon>
    </lineage>
</organism>
<name>A0A3S5K397_9CYAN</name>
<gene>
    <name evidence="1" type="ORF">DSM106972_037520</name>
</gene>
<proteinExistence type="predicted"/>
<evidence type="ECO:0008006" key="3">
    <source>
        <dbReference type="Google" id="ProtNLM"/>
    </source>
</evidence>
<evidence type="ECO:0000313" key="1">
    <source>
        <dbReference type="EMBL" id="RUT05745.1"/>
    </source>
</evidence>
<sequence>MATQGRMLLSHNFDISDSVIPPLSRDEFAQVFINGLGANAQCRSVNNPHWIVEVLFDTDNYSPAQMGELCAQALVNSRRSQAKDAKLPDTLILGGIKTTPPTSSSPDSLQPGQWGVDVVETSDAERFLQGIGWEATIATKSPDSIFKVQFKN</sequence>
<protein>
    <recommendedName>
        <fullName evidence="3">DUF2656 domain-containing protein</fullName>
    </recommendedName>
</protein>
<keyword evidence="2" id="KW-1185">Reference proteome</keyword>
<dbReference type="AlphaFoldDB" id="A0A3S5K397"/>
<reference evidence="1" key="2">
    <citation type="journal article" date="2019" name="Genome Biol. Evol.">
        <title>Day and night: Metabolic profiles and evolutionary relationships of six axenic non-marine cyanobacteria.</title>
        <authorList>
            <person name="Will S.E."/>
            <person name="Henke P."/>
            <person name="Boedeker C."/>
            <person name="Huang S."/>
            <person name="Brinkmann H."/>
            <person name="Rohde M."/>
            <person name="Jarek M."/>
            <person name="Friedl T."/>
            <person name="Seufert S."/>
            <person name="Schumacher M."/>
            <person name="Overmann J."/>
            <person name="Neumann-Schaal M."/>
            <person name="Petersen J."/>
        </authorList>
    </citation>
    <scope>NUCLEOTIDE SEQUENCE [LARGE SCALE GENOMIC DNA]</scope>
    <source>
        <strain evidence="1">PCC 7102</strain>
    </source>
</reference>
<reference evidence="1" key="1">
    <citation type="submission" date="2018-12" db="EMBL/GenBank/DDBJ databases">
        <authorList>
            <person name="Will S."/>
            <person name="Neumann-Schaal M."/>
            <person name="Henke P."/>
        </authorList>
    </citation>
    <scope>NUCLEOTIDE SEQUENCE</scope>
    <source>
        <strain evidence="1">PCC 7102</strain>
    </source>
</reference>